<dbReference type="OrthoDB" id="4131070at2"/>
<evidence type="ECO:0000313" key="1">
    <source>
        <dbReference type="EMBL" id="TNJ59408.1"/>
    </source>
</evidence>
<evidence type="ECO:0000313" key="2">
    <source>
        <dbReference type="Proteomes" id="UP000307943"/>
    </source>
</evidence>
<dbReference type="SUPFAM" id="SSF53254">
    <property type="entry name" value="Phosphoglycerate mutase-like"/>
    <property type="match status" value="1"/>
</dbReference>
<protein>
    <submittedName>
        <fullName evidence="1">Histidine phosphatase family protein</fullName>
    </submittedName>
</protein>
<dbReference type="AlphaFoldDB" id="A0A5C4SYS5"/>
<organism evidence="1 2">
    <name type="scientific">Paenibacillus hemerocallicola</name>
    <dbReference type="NCBI Taxonomy" id="1172614"/>
    <lineage>
        <taxon>Bacteria</taxon>
        <taxon>Bacillati</taxon>
        <taxon>Bacillota</taxon>
        <taxon>Bacilli</taxon>
        <taxon>Bacillales</taxon>
        <taxon>Paenibacillaceae</taxon>
        <taxon>Paenibacillus</taxon>
    </lineage>
</organism>
<dbReference type="EMBL" id="VDCQ01000093">
    <property type="protein sequence ID" value="TNJ59408.1"/>
    <property type="molecule type" value="Genomic_DNA"/>
</dbReference>
<proteinExistence type="predicted"/>
<dbReference type="InterPro" id="IPR013078">
    <property type="entry name" value="His_Pase_superF_clade-1"/>
</dbReference>
<accession>A0A5C4SYS5</accession>
<comment type="caution">
    <text evidence="1">The sequence shown here is derived from an EMBL/GenBank/DDBJ whole genome shotgun (WGS) entry which is preliminary data.</text>
</comment>
<keyword evidence="2" id="KW-1185">Reference proteome</keyword>
<dbReference type="Gene3D" id="3.40.50.1240">
    <property type="entry name" value="Phosphoglycerate mutase-like"/>
    <property type="match status" value="1"/>
</dbReference>
<gene>
    <name evidence="1" type="ORF">FE784_37325</name>
</gene>
<name>A0A5C4SYS5_9BACL</name>
<dbReference type="InterPro" id="IPR029033">
    <property type="entry name" value="His_PPase_superfam"/>
</dbReference>
<dbReference type="Pfam" id="PF00300">
    <property type="entry name" value="His_Phos_1"/>
    <property type="match status" value="2"/>
</dbReference>
<dbReference type="Proteomes" id="UP000307943">
    <property type="component" value="Unassembled WGS sequence"/>
</dbReference>
<sequence>MAQAIQVGRQMKLWGIDVMYSSCMQRTLETAGAIYESTNVSWHVWPSLIETDRRGWPSIRERISSGQSVGSSAVDRQRLDHPNHLPLEALRQRFGSFTIDPPSPWQEQWWLQLANETREQAYARADETLHHLLQRHRGSNARIAVVCHNAFGSVLLSRLTLTPPCDHVVFGHAHAAISAVDVFETHNQIRFTNYVGHLSHDEVTEGVDFGPLR</sequence>
<reference evidence="1 2" key="1">
    <citation type="submission" date="2019-05" db="EMBL/GenBank/DDBJ databases">
        <title>We sequenced the genome of Paenibacillus hemerocallicola KCTC 33185 for further insight into its adaptation and study the phylogeny of Paenibacillus.</title>
        <authorList>
            <person name="Narsing Rao M.P."/>
        </authorList>
    </citation>
    <scope>NUCLEOTIDE SEQUENCE [LARGE SCALE GENOMIC DNA]</scope>
    <source>
        <strain evidence="1 2">KCTC 33185</strain>
    </source>
</reference>